<dbReference type="EMBL" id="ML995857">
    <property type="protein sequence ID" value="KAF2767399.1"/>
    <property type="molecule type" value="Genomic_DNA"/>
</dbReference>
<feature type="compositionally biased region" description="Basic and acidic residues" evidence="1">
    <location>
        <begin position="12"/>
        <end position="22"/>
    </location>
</feature>
<accession>A0A6G1L4A7</accession>
<evidence type="ECO:0000313" key="3">
    <source>
        <dbReference type="Proteomes" id="UP000799436"/>
    </source>
</evidence>
<dbReference type="Proteomes" id="UP000799436">
    <property type="component" value="Unassembled WGS sequence"/>
</dbReference>
<organism evidence="2 3">
    <name type="scientific">Teratosphaeria nubilosa</name>
    <dbReference type="NCBI Taxonomy" id="161662"/>
    <lineage>
        <taxon>Eukaryota</taxon>
        <taxon>Fungi</taxon>
        <taxon>Dikarya</taxon>
        <taxon>Ascomycota</taxon>
        <taxon>Pezizomycotina</taxon>
        <taxon>Dothideomycetes</taxon>
        <taxon>Dothideomycetidae</taxon>
        <taxon>Mycosphaerellales</taxon>
        <taxon>Teratosphaeriaceae</taxon>
        <taxon>Teratosphaeria</taxon>
    </lineage>
</organism>
<proteinExistence type="predicted"/>
<dbReference type="AlphaFoldDB" id="A0A6G1L4A7"/>
<feature type="region of interest" description="Disordered" evidence="1">
    <location>
        <begin position="158"/>
        <end position="188"/>
    </location>
</feature>
<evidence type="ECO:0000256" key="1">
    <source>
        <dbReference type="SAM" id="MobiDB-lite"/>
    </source>
</evidence>
<feature type="region of interest" description="Disordered" evidence="1">
    <location>
        <begin position="1"/>
        <end position="122"/>
    </location>
</feature>
<dbReference type="OrthoDB" id="5389296at2759"/>
<gene>
    <name evidence="2" type="ORF">EJ03DRAFT_157754</name>
</gene>
<protein>
    <submittedName>
        <fullName evidence="2">Uncharacterized protein</fullName>
    </submittedName>
</protein>
<name>A0A6G1L4A7_9PEZI</name>
<evidence type="ECO:0000313" key="2">
    <source>
        <dbReference type="EMBL" id="KAF2767399.1"/>
    </source>
</evidence>
<keyword evidence="3" id="KW-1185">Reference proteome</keyword>
<reference evidence="2" key="1">
    <citation type="journal article" date="2020" name="Stud. Mycol.">
        <title>101 Dothideomycetes genomes: a test case for predicting lifestyles and emergence of pathogens.</title>
        <authorList>
            <person name="Haridas S."/>
            <person name="Albert R."/>
            <person name="Binder M."/>
            <person name="Bloem J."/>
            <person name="Labutti K."/>
            <person name="Salamov A."/>
            <person name="Andreopoulos B."/>
            <person name="Baker S."/>
            <person name="Barry K."/>
            <person name="Bills G."/>
            <person name="Bluhm B."/>
            <person name="Cannon C."/>
            <person name="Castanera R."/>
            <person name="Culley D."/>
            <person name="Daum C."/>
            <person name="Ezra D."/>
            <person name="Gonzalez J."/>
            <person name="Henrissat B."/>
            <person name="Kuo A."/>
            <person name="Liang C."/>
            <person name="Lipzen A."/>
            <person name="Lutzoni F."/>
            <person name="Magnuson J."/>
            <person name="Mondo S."/>
            <person name="Nolan M."/>
            <person name="Ohm R."/>
            <person name="Pangilinan J."/>
            <person name="Park H.-J."/>
            <person name="Ramirez L."/>
            <person name="Alfaro M."/>
            <person name="Sun H."/>
            <person name="Tritt A."/>
            <person name="Yoshinaga Y."/>
            <person name="Zwiers L.-H."/>
            <person name="Turgeon B."/>
            <person name="Goodwin S."/>
            <person name="Spatafora J."/>
            <person name="Crous P."/>
            <person name="Grigoriev I."/>
        </authorList>
    </citation>
    <scope>NUCLEOTIDE SEQUENCE</scope>
    <source>
        <strain evidence="2">CBS 116005</strain>
    </source>
</reference>
<sequence>MASERPSPYRFRRADSPHKDAKPLPPPTRHAADQDPGDTLQQAPAQHQFAAKPRFSLKNPRAQPSPRPASPLRPGLVKTLRTSGRTGEDVEEHSTSTNDAAPDVTGMGSEANGPIERPGDEASIALPYSPKRRRLDDVDAHTTLARPIFKTPTVPITRPTVRFAPPQSSTSTRPEEDHASSRPAFLRNSIPTQARPIEPLPEAFSPHRRGQKFLPGGIASVVQQWIIEAGQSAVQSRRAQAYLQGDDFVSKVKAKAIILLLAQNANHAGGHNRLEKDNVVGIRTPTWDVILEGVTCSVAVDWKVLT</sequence>